<accession>A0A2A2KDR7</accession>
<proteinExistence type="predicted"/>
<dbReference type="Proteomes" id="UP000218231">
    <property type="component" value="Unassembled WGS sequence"/>
</dbReference>
<protein>
    <submittedName>
        <fullName evidence="1">Uncharacterized protein</fullName>
    </submittedName>
</protein>
<organism evidence="1 2">
    <name type="scientific">Diploscapter pachys</name>
    <dbReference type="NCBI Taxonomy" id="2018661"/>
    <lineage>
        <taxon>Eukaryota</taxon>
        <taxon>Metazoa</taxon>
        <taxon>Ecdysozoa</taxon>
        <taxon>Nematoda</taxon>
        <taxon>Chromadorea</taxon>
        <taxon>Rhabditida</taxon>
        <taxon>Rhabditina</taxon>
        <taxon>Rhabditomorpha</taxon>
        <taxon>Rhabditoidea</taxon>
        <taxon>Rhabditidae</taxon>
        <taxon>Diploscapter</taxon>
    </lineage>
</organism>
<gene>
    <name evidence="1" type="ORF">WR25_11663</name>
</gene>
<evidence type="ECO:0000313" key="2">
    <source>
        <dbReference type="Proteomes" id="UP000218231"/>
    </source>
</evidence>
<name>A0A2A2KDR7_9BILA</name>
<keyword evidence="2" id="KW-1185">Reference proteome</keyword>
<dbReference type="EMBL" id="LIAE01008847">
    <property type="protein sequence ID" value="PAV72124.1"/>
    <property type="molecule type" value="Genomic_DNA"/>
</dbReference>
<evidence type="ECO:0000313" key="1">
    <source>
        <dbReference type="EMBL" id="PAV72124.1"/>
    </source>
</evidence>
<sequence>MLRADEDRDMVERGAVPLRGLDLVADPAGFFGPVPHPQHAHLFAYVEFGPQRLAEPTAVMRDHARCGAEDVGRRPVILFEADHLGAGKILLELQDVFDLCAAPRIDGLIIVADAGDVLACLGEQPQPQILDDVGVLIFVHHDVFEAFLIRPQHIGMRLQDGEHVEQQVAEVAGVHRSLSPASISAGTRPLFFQSSIRPARLRAGKRFSSMSAATINCLSSRN</sequence>
<reference evidence="1 2" key="1">
    <citation type="journal article" date="2017" name="Curr. Biol.">
        <title>Genome architecture and evolution of a unichromosomal asexual nematode.</title>
        <authorList>
            <person name="Fradin H."/>
            <person name="Zegar C."/>
            <person name="Gutwein M."/>
            <person name="Lucas J."/>
            <person name="Kovtun M."/>
            <person name="Corcoran D."/>
            <person name="Baugh L.R."/>
            <person name="Kiontke K."/>
            <person name="Gunsalus K."/>
            <person name="Fitch D.H."/>
            <person name="Piano F."/>
        </authorList>
    </citation>
    <scope>NUCLEOTIDE SEQUENCE [LARGE SCALE GENOMIC DNA]</scope>
    <source>
        <strain evidence="1">PF1309</strain>
    </source>
</reference>
<dbReference type="AlphaFoldDB" id="A0A2A2KDR7"/>
<comment type="caution">
    <text evidence="1">The sequence shown here is derived from an EMBL/GenBank/DDBJ whole genome shotgun (WGS) entry which is preliminary data.</text>
</comment>